<accession>A0A9W7KRG8</accession>
<comment type="caution">
    <text evidence="2">The sequence shown here is derived from an EMBL/GenBank/DDBJ whole genome shotgun (WGS) entry which is preliminary data.</text>
</comment>
<dbReference type="AlphaFoldDB" id="A0A9W7KRG8"/>
<dbReference type="InterPro" id="IPR013978">
    <property type="entry name" value="MEKHLA"/>
</dbReference>
<keyword evidence="3" id="KW-1185">Reference proteome</keyword>
<evidence type="ECO:0000313" key="2">
    <source>
        <dbReference type="EMBL" id="GMI09092.1"/>
    </source>
</evidence>
<organism evidence="2 3">
    <name type="scientific">Triparma laevis f. longispina</name>
    <dbReference type="NCBI Taxonomy" id="1714387"/>
    <lineage>
        <taxon>Eukaryota</taxon>
        <taxon>Sar</taxon>
        <taxon>Stramenopiles</taxon>
        <taxon>Ochrophyta</taxon>
        <taxon>Bolidophyceae</taxon>
        <taxon>Parmales</taxon>
        <taxon>Triparmaceae</taxon>
        <taxon>Triparma</taxon>
    </lineage>
</organism>
<proteinExistence type="predicted"/>
<reference evidence="3" key="1">
    <citation type="journal article" date="2023" name="Commun. Biol.">
        <title>Genome analysis of Parmales, the sister group of diatoms, reveals the evolutionary specialization of diatoms from phago-mixotrophs to photoautotrophs.</title>
        <authorList>
            <person name="Ban H."/>
            <person name="Sato S."/>
            <person name="Yoshikawa S."/>
            <person name="Yamada K."/>
            <person name="Nakamura Y."/>
            <person name="Ichinomiya M."/>
            <person name="Sato N."/>
            <person name="Blanc-Mathieu R."/>
            <person name="Endo H."/>
            <person name="Kuwata A."/>
            <person name="Ogata H."/>
        </authorList>
    </citation>
    <scope>NUCLEOTIDE SEQUENCE [LARGE SCALE GENOMIC DNA]</scope>
    <source>
        <strain evidence="3">NIES 3700</strain>
    </source>
</reference>
<name>A0A9W7KRG8_9STRA</name>
<sequence length="199" mass="21933">MSTYSKRSALNSSPSTCLTYPSQSLLFLLPFTLSFPLLPSLLAPPSLSSLRPPTFLSSLSPIHYNLLSTSYSKLTSKPFPFSTPKDTDESDEVVVLSHDTSPSPLFTYANILAQKQFKNENLIGLESKYSAEPDVRTLRSDLLARVTEFGYVDDYSGVRVDSEGGRFMINKATVWNLIDEGGEKVGQAALFSNSDIEML</sequence>
<dbReference type="Proteomes" id="UP001165122">
    <property type="component" value="Unassembled WGS sequence"/>
</dbReference>
<gene>
    <name evidence="2" type="ORF">TrLO_g6987</name>
</gene>
<dbReference type="OrthoDB" id="2099666at2759"/>
<dbReference type="Pfam" id="PF08670">
    <property type="entry name" value="MEKHLA"/>
    <property type="match status" value="1"/>
</dbReference>
<evidence type="ECO:0000259" key="1">
    <source>
        <dbReference type="Pfam" id="PF08670"/>
    </source>
</evidence>
<evidence type="ECO:0000313" key="3">
    <source>
        <dbReference type="Proteomes" id="UP001165122"/>
    </source>
</evidence>
<dbReference type="EMBL" id="BRXW01000133">
    <property type="protein sequence ID" value="GMI09092.1"/>
    <property type="molecule type" value="Genomic_DNA"/>
</dbReference>
<feature type="domain" description="MEKHLA" evidence="1">
    <location>
        <begin position="63"/>
        <end position="193"/>
    </location>
</feature>
<protein>
    <recommendedName>
        <fullName evidence="1">MEKHLA domain-containing protein</fullName>
    </recommendedName>
</protein>